<keyword evidence="3" id="KW-1185">Reference proteome</keyword>
<name>A0AAJ0MQG8_9PEZI</name>
<organism evidence="2 3">
    <name type="scientific">Neurospora hispaniola</name>
    <dbReference type="NCBI Taxonomy" id="588809"/>
    <lineage>
        <taxon>Eukaryota</taxon>
        <taxon>Fungi</taxon>
        <taxon>Dikarya</taxon>
        <taxon>Ascomycota</taxon>
        <taxon>Pezizomycotina</taxon>
        <taxon>Sordariomycetes</taxon>
        <taxon>Sordariomycetidae</taxon>
        <taxon>Sordariales</taxon>
        <taxon>Sordariaceae</taxon>
        <taxon>Neurospora</taxon>
    </lineage>
</organism>
<feature type="region of interest" description="Disordered" evidence="1">
    <location>
        <begin position="34"/>
        <end position="70"/>
    </location>
</feature>
<accession>A0AAJ0MQG8</accession>
<protein>
    <submittedName>
        <fullName evidence="2">Uncharacterized protein</fullName>
    </submittedName>
</protein>
<reference evidence="2 3" key="1">
    <citation type="journal article" date="2023" name="Mol. Phylogenet. Evol.">
        <title>Genome-scale phylogeny and comparative genomics of the fungal order Sordariales.</title>
        <authorList>
            <person name="Hensen N."/>
            <person name="Bonometti L."/>
            <person name="Westerberg I."/>
            <person name="Brannstrom I.O."/>
            <person name="Guillou S."/>
            <person name="Cros-Aarteil S."/>
            <person name="Calhoun S."/>
            <person name="Haridas S."/>
            <person name="Kuo A."/>
            <person name="Mondo S."/>
            <person name="Pangilinan J."/>
            <person name="Riley R."/>
            <person name="LaButti K."/>
            <person name="Andreopoulos B."/>
            <person name="Lipzen A."/>
            <person name="Chen C."/>
            <person name="Yan M."/>
            <person name="Daum C."/>
            <person name="Ng V."/>
            <person name="Clum A."/>
            <person name="Steindorff A."/>
            <person name="Ohm R.A."/>
            <person name="Martin F."/>
            <person name="Silar P."/>
            <person name="Natvig D.O."/>
            <person name="Lalanne C."/>
            <person name="Gautier V."/>
            <person name="Ament-Velasquez S.L."/>
            <person name="Kruys A."/>
            <person name="Hutchinson M.I."/>
            <person name="Powell A.J."/>
            <person name="Barry K."/>
            <person name="Miller A.N."/>
            <person name="Grigoriev I.V."/>
            <person name="Debuchy R."/>
            <person name="Gladieux P."/>
            <person name="Hiltunen Thoren M."/>
            <person name="Johannesson H."/>
        </authorList>
    </citation>
    <scope>NUCLEOTIDE SEQUENCE [LARGE SCALE GENOMIC DNA]</scope>
    <source>
        <strain evidence="2 3">FGSC 10403</strain>
    </source>
</reference>
<evidence type="ECO:0000313" key="2">
    <source>
        <dbReference type="EMBL" id="KAK3490680.1"/>
    </source>
</evidence>
<evidence type="ECO:0000256" key="1">
    <source>
        <dbReference type="SAM" id="MobiDB-lite"/>
    </source>
</evidence>
<dbReference type="RefSeq" id="XP_062691863.1">
    <property type="nucleotide sequence ID" value="XM_062837320.1"/>
</dbReference>
<dbReference type="Proteomes" id="UP001285908">
    <property type="component" value="Unassembled WGS sequence"/>
</dbReference>
<sequence>MCTALPRDLGVPGSRHLVFSSLLGLLSLAHQTRCPTHTAHSRLGKKSKDGEATSSPRGSDAHEHLPSRRG</sequence>
<dbReference type="GeneID" id="87874942"/>
<proteinExistence type="predicted"/>
<dbReference type="EMBL" id="JAULSX010000005">
    <property type="protein sequence ID" value="KAK3490680.1"/>
    <property type="molecule type" value="Genomic_DNA"/>
</dbReference>
<comment type="caution">
    <text evidence="2">The sequence shown here is derived from an EMBL/GenBank/DDBJ whole genome shotgun (WGS) entry which is preliminary data.</text>
</comment>
<evidence type="ECO:0000313" key="3">
    <source>
        <dbReference type="Proteomes" id="UP001285908"/>
    </source>
</evidence>
<gene>
    <name evidence="2" type="ORF">B0T23DRAFT_382265</name>
</gene>
<dbReference type="AlphaFoldDB" id="A0AAJ0MQG8"/>
<feature type="compositionally biased region" description="Basic and acidic residues" evidence="1">
    <location>
        <begin position="59"/>
        <end position="70"/>
    </location>
</feature>